<keyword evidence="10" id="KW-1185">Reference proteome</keyword>
<dbReference type="GO" id="GO:0019358">
    <property type="term" value="P:nicotinate nucleotide salvage"/>
    <property type="evidence" value="ECO:0007669"/>
    <property type="project" value="EnsemblFungi"/>
</dbReference>
<dbReference type="Gene3D" id="3.40.50.850">
    <property type="entry name" value="Isochorismatase-like"/>
    <property type="match status" value="1"/>
</dbReference>
<evidence type="ECO:0000256" key="3">
    <source>
        <dbReference type="ARBA" id="ARBA00022723"/>
    </source>
</evidence>
<dbReference type="SUPFAM" id="SSF52499">
    <property type="entry name" value="Isochorismatase-like hydrolases"/>
    <property type="match status" value="1"/>
</dbReference>
<evidence type="ECO:0000259" key="8">
    <source>
        <dbReference type="Pfam" id="PF00857"/>
    </source>
</evidence>
<evidence type="ECO:0000256" key="1">
    <source>
        <dbReference type="ARBA" id="ARBA00006336"/>
    </source>
</evidence>
<reference evidence="9 10" key="1">
    <citation type="submission" date="2016-03" db="EMBL/GenBank/DDBJ databases">
        <authorList>
            <person name="Devillers H."/>
        </authorList>
    </citation>
    <scope>NUCLEOTIDE SEQUENCE [LARGE SCALE GENOMIC DNA]</scope>
    <source>
        <strain evidence="9">CBS 10888</strain>
    </source>
</reference>
<dbReference type="InterPro" id="IPR036380">
    <property type="entry name" value="Isochorismatase-like_sf"/>
</dbReference>
<dbReference type="GO" id="GO:0000183">
    <property type="term" value="P:rDNA heterochromatin formation"/>
    <property type="evidence" value="ECO:0007669"/>
    <property type="project" value="EnsemblFungi"/>
</dbReference>
<dbReference type="STRING" id="1266660.A0A1G4K3E3"/>
<dbReference type="InterPro" id="IPR000868">
    <property type="entry name" value="Isochorismatase-like_dom"/>
</dbReference>
<dbReference type="GO" id="GO:0005634">
    <property type="term" value="C:nucleus"/>
    <property type="evidence" value="ECO:0007669"/>
    <property type="project" value="EnsemblFungi"/>
</dbReference>
<dbReference type="OrthoDB" id="3341310at2759"/>
<keyword evidence="3" id="KW-0479">Metal-binding</keyword>
<evidence type="ECO:0000256" key="7">
    <source>
        <dbReference type="ARBA" id="ARBA00043224"/>
    </source>
</evidence>
<keyword evidence="2" id="KW-0662">Pyridine nucleotide biosynthesis</keyword>
<dbReference type="GO" id="GO:0046872">
    <property type="term" value="F:metal ion binding"/>
    <property type="evidence" value="ECO:0007669"/>
    <property type="project" value="UniProtKB-KW"/>
</dbReference>
<evidence type="ECO:0000256" key="5">
    <source>
        <dbReference type="ARBA" id="ARBA00037900"/>
    </source>
</evidence>
<accession>A0A1G4K3E3</accession>
<comment type="similarity">
    <text evidence="1">Belongs to the isochorismatase family.</text>
</comment>
<protein>
    <recommendedName>
        <fullName evidence="6">nicotinamidase</fullName>
        <ecNumber evidence="6">3.5.1.19</ecNumber>
    </recommendedName>
    <alternativeName>
        <fullName evidence="7">Nicotinamide deamidase</fullName>
    </alternativeName>
</protein>
<dbReference type="GO" id="GO:0000781">
    <property type="term" value="C:chromosome, telomeric region"/>
    <property type="evidence" value="ECO:0007669"/>
    <property type="project" value="GOC"/>
</dbReference>
<evidence type="ECO:0000256" key="6">
    <source>
        <dbReference type="ARBA" id="ARBA00039017"/>
    </source>
</evidence>
<evidence type="ECO:0000313" key="9">
    <source>
        <dbReference type="EMBL" id="SCU98228.1"/>
    </source>
</evidence>
<evidence type="ECO:0000313" key="10">
    <source>
        <dbReference type="Proteomes" id="UP000190274"/>
    </source>
</evidence>
<dbReference type="EMBL" id="LT598461">
    <property type="protein sequence ID" value="SCU98228.1"/>
    <property type="molecule type" value="Genomic_DNA"/>
</dbReference>
<dbReference type="GO" id="GO:0031509">
    <property type="term" value="P:subtelomeric heterochromatin formation"/>
    <property type="evidence" value="ECO:0007669"/>
    <property type="project" value="EnsemblFungi"/>
</dbReference>
<dbReference type="GO" id="GO:1904524">
    <property type="term" value="P:negative regulation of DNA amplification"/>
    <property type="evidence" value="ECO:0007669"/>
    <property type="project" value="EnsemblFungi"/>
</dbReference>
<evidence type="ECO:0000256" key="2">
    <source>
        <dbReference type="ARBA" id="ARBA00022642"/>
    </source>
</evidence>
<sequence>MGKALIIVDLQHDFLPPHGSLAVPGGDEIVAPIVELAKDDRWSVVVATQDWHPRDHVSFAVNHNVPEFSEFVYTSPIRRNETQAATLWPVHCVQGTQGAELAPELVHTLDRLECDHHVVQKGFLSDREYYSAFHDIWSDHHTQLHGLLQKHGVNEVSIVGVALDFCVKSTAVSAANLGYRTTILKDYTRGIATDAKAQCNLEQELVQNDILLK</sequence>
<dbReference type="InterPro" id="IPR052347">
    <property type="entry name" value="Isochorismatase_Nicotinamidase"/>
</dbReference>
<gene>
    <name evidence="9" type="ORF">LADA_0H11474G</name>
</gene>
<dbReference type="PANTHER" id="PTHR11080">
    <property type="entry name" value="PYRAZINAMIDASE/NICOTINAMIDASE"/>
    <property type="match status" value="1"/>
</dbReference>
<organism evidence="9 10">
    <name type="scientific">Lachancea dasiensis</name>
    <dbReference type="NCBI Taxonomy" id="1072105"/>
    <lineage>
        <taxon>Eukaryota</taxon>
        <taxon>Fungi</taxon>
        <taxon>Dikarya</taxon>
        <taxon>Ascomycota</taxon>
        <taxon>Saccharomycotina</taxon>
        <taxon>Saccharomycetes</taxon>
        <taxon>Saccharomycetales</taxon>
        <taxon>Saccharomycetaceae</taxon>
        <taxon>Lachancea</taxon>
    </lineage>
</organism>
<dbReference type="AlphaFoldDB" id="A0A1G4K3E3"/>
<proteinExistence type="inferred from homology"/>
<comment type="pathway">
    <text evidence="5">Cofactor biosynthesis; nicotinate biosynthesis; nicotinate from nicotinamide: step 1/1.</text>
</comment>
<dbReference type="EC" id="3.5.1.19" evidence="6"/>
<name>A0A1G4K3E3_9SACH</name>
<dbReference type="GO" id="GO:0008936">
    <property type="term" value="F:nicotinamidase activity"/>
    <property type="evidence" value="ECO:0007669"/>
    <property type="project" value="UniProtKB-EC"/>
</dbReference>
<feature type="domain" description="Isochorismatase-like" evidence="8">
    <location>
        <begin position="4"/>
        <end position="195"/>
    </location>
</feature>
<dbReference type="PANTHER" id="PTHR11080:SF2">
    <property type="entry name" value="LD05707P"/>
    <property type="match status" value="1"/>
</dbReference>
<evidence type="ECO:0000256" key="4">
    <source>
        <dbReference type="ARBA" id="ARBA00022801"/>
    </source>
</evidence>
<dbReference type="GO" id="GO:0005777">
    <property type="term" value="C:peroxisome"/>
    <property type="evidence" value="ECO:0007669"/>
    <property type="project" value="EnsemblFungi"/>
</dbReference>
<dbReference type="Proteomes" id="UP000190274">
    <property type="component" value="Chromosome H"/>
</dbReference>
<dbReference type="Pfam" id="PF00857">
    <property type="entry name" value="Isochorismatase"/>
    <property type="match status" value="1"/>
</dbReference>
<keyword evidence="4" id="KW-0378">Hydrolase</keyword>